<keyword evidence="6 7" id="KW-0413">Isomerase</keyword>
<dbReference type="GO" id="GO:0003917">
    <property type="term" value="F:DNA topoisomerase type I (single strand cut, ATP-independent) activity"/>
    <property type="evidence" value="ECO:0007669"/>
    <property type="project" value="UniProtKB-UniRule"/>
</dbReference>
<feature type="active site" description="O-(3'-phospho-DNA)-tyrosine intermediate" evidence="7">
    <location>
        <position position="349"/>
    </location>
</feature>
<reference evidence="9" key="1">
    <citation type="journal article" date="2016" name="Insect Biochem. Mol. Biol.">
        <title>Multifaceted biological insights from a draft genome sequence of the tobacco hornworm moth, Manduca sexta.</title>
        <authorList>
            <person name="Kanost M.R."/>
            <person name="Arrese E.L."/>
            <person name="Cao X."/>
            <person name="Chen Y.R."/>
            <person name="Chellapilla S."/>
            <person name="Goldsmith M.R."/>
            <person name="Grosse-Wilde E."/>
            <person name="Heckel D.G."/>
            <person name="Herndon N."/>
            <person name="Jiang H."/>
            <person name="Papanicolaou A."/>
            <person name="Qu J."/>
            <person name="Soulages J.L."/>
            <person name="Vogel H."/>
            <person name="Walters J."/>
            <person name="Waterhouse R.M."/>
            <person name="Ahn S.J."/>
            <person name="Almeida F.C."/>
            <person name="An C."/>
            <person name="Aqrawi P."/>
            <person name="Bretschneider A."/>
            <person name="Bryant W.B."/>
            <person name="Bucks S."/>
            <person name="Chao H."/>
            <person name="Chevignon G."/>
            <person name="Christen J.M."/>
            <person name="Clarke D.F."/>
            <person name="Dittmer N.T."/>
            <person name="Ferguson L.C.F."/>
            <person name="Garavelou S."/>
            <person name="Gordon K.H.J."/>
            <person name="Gunaratna R.T."/>
            <person name="Han Y."/>
            <person name="Hauser F."/>
            <person name="He Y."/>
            <person name="Heidel-Fischer H."/>
            <person name="Hirsh A."/>
            <person name="Hu Y."/>
            <person name="Jiang H."/>
            <person name="Kalra D."/>
            <person name="Klinner C."/>
            <person name="Konig C."/>
            <person name="Kovar C."/>
            <person name="Kroll A.R."/>
            <person name="Kuwar S.S."/>
            <person name="Lee S.L."/>
            <person name="Lehman R."/>
            <person name="Li K."/>
            <person name="Li Z."/>
            <person name="Liang H."/>
            <person name="Lovelace S."/>
            <person name="Lu Z."/>
            <person name="Mansfield J.H."/>
            <person name="McCulloch K.J."/>
            <person name="Mathew T."/>
            <person name="Morton B."/>
            <person name="Muzny D.M."/>
            <person name="Neunemann D."/>
            <person name="Ongeri F."/>
            <person name="Pauchet Y."/>
            <person name="Pu L.L."/>
            <person name="Pyrousis I."/>
            <person name="Rao X.J."/>
            <person name="Redding A."/>
            <person name="Roesel C."/>
            <person name="Sanchez-Gracia A."/>
            <person name="Schaack S."/>
            <person name="Shukla A."/>
            <person name="Tetreau G."/>
            <person name="Wang Y."/>
            <person name="Xiong G.H."/>
            <person name="Traut W."/>
            <person name="Walsh T.K."/>
            <person name="Worley K.C."/>
            <person name="Wu D."/>
            <person name="Wu W."/>
            <person name="Wu Y.Q."/>
            <person name="Zhang X."/>
            <person name="Zou Z."/>
            <person name="Zucker H."/>
            <person name="Briscoe A.D."/>
            <person name="Burmester T."/>
            <person name="Clem R.J."/>
            <person name="Feyereisen R."/>
            <person name="Grimmelikhuijzen C.J.P."/>
            <person name="Hamodrakas S.J."/>
            <person name="Hansson B.S."/>
            <person name="Huguet E."/>
            <person name="Jermiin L.S."/>
            <person name="Lan Q."/>
            <person name="Lehman H.K."/>
            <person name="Lorenzen M."/>
            <person name="Merzendorfer H."/>
            <person name="Michalopoulos I."/>
            <person name="Morton D.B."/>
            <person name="Muthukrishnan S."/>
            <person name="Oakeshott J.G."/>
            <person name="Palmer W."/>
            <person name="Park Y."/>
            <person name="Passarelli A.L."/>
            <person name="Rozas J."/>
            <person name="Schwartz L.M."/>
            <person name="Smith W."/>
            <person name="Southgate A."/>
            <person name="Vilcinskas A."/>
            <person name="Vogt R."/>
            <person name="Wang P."/>
            <person name="Werren J."/>
            <person name="Yu X.Q."/>
            <person name="Zhou J.J."/>
            <person name="Brown S.J."/>
            <person name="Scherer S.E."/>
            <person name="Richards S."/>
            <person name="Blissard G.W."/>
        </authorList>
    </citation>
    <scope>NUCLEOTIDE SEQUENCE</scope>
</reference>
<protein>
    <recommendedName>
        <fullName evidence="3">DNA topoisomerase</fullName>
        <ecNumber evidence="3">5.6.2.1</ecNumber>
    </recommendedName>
</protein>
<dbReference type="InterPro" id="IPR051062">
    <property type="entry name" value="Topoisomerase_IB"/>
</dbReference>
<keyword evidence="10" id="KW-1185">Reference proteome</keyword>
<evidence type="ECO:0000313" key="10">
    <source>
        <dbReference type="Proteomes" id="UP000791440"/>
    </source>
</evidence>
<dbReference type="PANTHER" id="PTHR10290:SF1">
    <property type="entry name" value="DNA TOPOISOMERASE I, MITOCHONDRIAL"/>
    <property type="match status" value="1"/>
</dbReference>
<dbReference type="GO" id="GO:0006260">
    <property type="term" value="P:DNA replication"/>
    <property type="evidence" value="ECO:0007669"/>
    <property type="project" value="TreeGrafter"/>
</dbReference>
<dbReference type="Gene3D" id="1.10.132.10">
    <property type="match status" value="1"/>
</dbReference>
<evidence type="ECO:0000256" key="7">
    <source>
        <dbReference type="PROSITE-ProRule" id="PRU01382"/>
    </source>
</evidence>
<dbReference type="Proteomes" id="UP000791440">
    <property type="component" value="Unassembled WGS sequence"/>
</dbReference>
<dbReference type="PROSITE" id="PS52038">
    <property type="entry name" value="TOPO_IB_2"/>
    <property type="match status" value="1"/>
</dbReference>
<dbReference type="InterPro" id="IPR014727">
    <property type="entry name" value="TopoI_cat_a/b-sub_euk"/>
</dbReference>
<name>A0A921Z9G6_MANSE</name>
<comment type="similarity">
    <text evidence="2 7">Belongs to the type IB topoisomerase family.</text>
</comment>
<organism evidence="9 10">
    <name type="scientific">Manduca sexta</name>
    <name type="common">Tobacco hawkmoth</name>
    <name type="synonym">Tobacco hornworm</name>
    <dbReference type="NCBI Taxonomy" id="7130"/>
    <lineage>
        <taxon>Eukaryota</taxon>
        <taxon>Metazoa</taxon>
        <taxon>Ecdysozoa</taxon>
        <taxon>Arthropoda</taxon>
        <taxon>Hexapoda</taxon>
        <taxon>Insecta</taxon>
        <taxon>Pterygota</taxon>
        <taxon>Neoptera</taxon>
        <taxon>Endopterygota</taxon>
        <taxon>Lepidoptera</taxon>
        <taxon>Glossata</taxon>
        <taxon>Ditrysia</taxon>
        <taxon>Bombycoidea</taxon>
        <taxon>Sphingidae</taxon>
        <taxon>Sphinginae</taxon>
        <taxon>Sphingini</taxon>
        <taxon>Manduca</taxon>
    </lineage>
</organism>
<dbReference type="Pfam" id="PF02919">
    <property type="entry name" value="Topoisom_I_N"/>
    <property type="match status" value="1"/>
</dbReference>
<dbReference type="InterPro" id="IPR014711">
    <property type="entry name" value="TopoI_cat_a-hlx-sub_euk"/>
</dbReference>
<dbReference type="InterPro" id="IPR013030">
    <property type="entry name" value="DNA_topo_DNA_db_N_dom2"/>
</dbReference>
<evidence type="ECO:0000256" key="5">
    <source>
        <dbReference type="ARBA" id="ARBA00023125"/>
    </source>
</evidence>
<dbReference type="SUPFAM" id="SSF56741">
    <property type="entry name" value="Eukaryotic DNA topoisomerase I, N-terminal DNA-binding fragment"/>
    <property type="match status" value="1"/>
</dbReference>
<dbReference type="InterPro" id="IPR036202">
    <property type="entry name" value="TopoI_DNA-bd_euk_N_sf"/>
</dbReference>
<gene>
    <name evidence="9" type="ORF">O3G_MSEX008368</name>
</gene>
<evidence type="ECO:0000256" key="6">
    <source>
        <dbReference type="ARBA" id="ARBA00023235"/>
    </source>
</evidence>
<dbReference type="InterPro" id="IPR013499">
    <property type="entry name" value="TopoI_euk"/>
</dbReference>
<evidence type="ECO:0000256" key="1">
    <source>
        <dbReference type="ARBA" id="ARBA00000213"/>
    </source>
</evidence>
<dbReference type="AlphaFoldDB" id="A0A921Z9G6"/>
<keyword evidence="4 7" id="KW-0799">Topoisomerase</keyword>
<dbReference type="SUPFAM" id="SSF56349">
    <property type="entry name" value="DNA breaking-rejoining enzymes"/>
    <property type="match status" value="1"/>
</dbReference>
<dbReference type="Gene3D" id="3.90.15.10">
    <property type="entry name" value="Topoisomerase I, Chain A, domain 3"/>
    <property type="match status" value="1"/>
</dbReference>
<dbReference type="GO" id="GO:0005730">
    <property type="term" value="C:nucleolus"/>
    <property type="evidence" value="ECO:0007669"/>
    <property type="project" value="TreeGrafter"/>
</dbReference>
<proteinExistence type="inferred from homology"/>
<dbReference type="InterPro" id="IPR011010">
    <property type="entry name" value="DNA_brk_join_enz"/>
</dbReference>
<dbReference type="InterPro" id="IPR001631">
    <property type="entry name" value="TopoI"/>
</dbReference>
<keyword evidence="5 7" id="KW-0238">DNA-binding</keyword>
<dbReference type="InterPro" id="IPR008336">
    <property type="entry name" value="TopoI_DNA-bd_euk"/>
</dbReference>
<evidence type="ECO:0000256" key="4">
    <source>
        <dbReference type="ARBA" id="ARBA00023029"/>
    </source>
</evidence>
<evidence type="ECO:0000259" key="8">
    <source>
        <dbReference type="SMART" id="SM00435"/>
    </source>
</evidence>
<dbReference type="GO" id="GO:0005694">
    <property type="term" value="C:chromosome"/>
    <property type="evidence" value="ECO:0007669"/>
    <property type="project" value="InterPro"/>
</dbReference>
<dbReference type="EMBL" id="JH668452">
    <property type="protein sequence ID" value="KAG6453867.1"/>
    <property type="molecule type" value="Genomic_DNA"/>
</dbReference>
<dbReference type="InterPro" id="IPR013500">
    <property type="entry name" value="TopoI_cat_euk"/>
</dbReference>
<evidence type="ECO:0000256" key="3">
    <source>
        <dbReference type="ARBA" id="ARBA00012891"/>
    </source>
</evidence>
<accession>A0A921Z9G6</accession>
<dbReference type="Gene3D" id="2.170.11.10">
    <property type="entry name" value="DNA Topoisomerase I, domain 2"/>
    <property type="match status" value="1"/>
</dbReference>
<dbReference type="Pfam" id="PF01028">
    <property type="entry name" value="Topoisom_I"/>
    <property type="match status" value="1"/>
</dbReference>
<evidence type="ECO:0000313" key="9">
    <source>
        <dbReference type="EMBL" id="KAG6453867.1"/>
    </source>
</evidence>
<comment type="catalytic activity">
    <reaction evidence="1 7">
        <text>ATP-independent breakage of single-stranded DNA, followed by passage and rejoining.</text>
        <dbReference type="EC" id="5.6.2.1"/>
    </reaction>
</comment>
<sequence>MTPEERKLIKDLTKCDFTELEKHLKEKYKKKEKQYAYCKINGREQKIKNCNVERPGLFCPINNNNLMGKLKKRIKPEDIIINCSEDKIPEPPPRHTWKKVEHDNKSSWLAKWNDNLTGKYKYIILDASSNIEQEKNRKIYETARELHKHIAKIRENYRADWTSSDPEDRQRGVAMYFIDTLAFRVGSNNTNTITREDEEENEMDKEDPVGCCNLKVKHIQLCEKNKVRFDYFGKCSVRYCRIVPVEELVYENLKSFTNNKDKDDALFDMIDNNKINNYLKSQMPNLTAKFVRTYRACTTFENYLNTKINRTDTLADKVKALKQATLEVAKLCNHKNKDRFEIQSSKMNYIDPRIAIAWCKRNEVPLTKFYSKTQQTYFKWAIDEINRVGAYFVFAKYNI</sequence>
<comment type="caution">
    <text evidence="9">The sequence shown here is derived from an EMBL/GenBank/DDBJ whole genome shotgun (WGS) entry which is preliminary data.</text>
</comment>
<dbReference type="GO" id="GO:0003677">
    <property type="term" value="F:DNA binding"/>
    <property type="evidence" value="ECO:0007669"/>
    <property type="project" value="UniProtKB-UniRule"/>
</dbReference>
<dbReference type="PANTHER" id="PTHR10290">
    <property type="entry name" value="DNA TOPOISOMERASE I"/>
    <property type="match status" value="1"/>
</dbReference>
<evidence type="ECO:0000256" key="2">
    <source>
        <dbReference type="ARBA" id="ARBA00006645"/>
    </source>
</evidence>
<dbReference type="GO" id="GO:0007059">
    <property type="term" value="P:chromosome segregation"/>
    <property type="evidence" value="ECO:0007669"/>
    <property type="project" value="TreeGrafter"/>
</dbReference>
<dbReference type="SMART" id="SM00435">
    <property type="entry name" value="TOPEUc"/>
    <property type="match status" value="1"/>
</dbReference>
<dbReference type="EC" id="5.6.2.1" evidence="3"/>
<feature type="domain" description="DNA topoisomerase I eukaryotic-type" evidence="8">
    <location>
        <begin position="67"/>
        <end position="363"/>
    </location>
</feature>
<dbReference type="PRINTS" id="PR00416">
    <property type="entry name" value="EUTPISMRASEI"/>
</dbReference>
<reference evidence="9" key="2">
    <citation type="submission" date="2020-12" db="EMBL/GenBank/DDBJ databases">
        <authorList>
            <person name="Kanost M."/>
        </authorList>
    </citation>
    <scope>NUCLEOTIDE SEQUENCE</scope>
</reference>
<dbReference type="GO" id="GO:0006265">
    <property type="term" value="P:DNA topological change"/>
    <property type="evidence" value="ECO:0007669"/>
    <property type="project" value="UniProtKB-UniRule"/>
</dbReference>